<feature type="region of interest" description="Disordered" evidence="1">
    <location>
        <begin position="2384"/>
        <end position="2462"/>
    </location>
</feature>
<dbReference type="GO" id="GO:0006412">
    <property type="term" value="P:translation"/>
    <property type="evidence" value="ECO:0007669"/>
    <property type="project" value="TreeGrafter"/>
</dbReference>
<dbReference type="Gene3D" id="1.10.150.310">
    <property type="entry name" value="Tex RuvX-like domain-like"/>
    <property type="match status" value="1"/>
</dbReference>
<dbReference type="SUPFAM" id="SSF158832">
    <property type="entry name" value="Tex N-terminal region-like"/>
    <property type="match status" value="1"/>
</dbReference>
<dbReference type="GO" id="GO:0006139">
    <property type="term" value="P:nucleobase-containing compound metabolic process"/>
    <property type="evidence" value="ECO:0007669"/>
    <property type="project" value="InterPro"/>
</dbReference>
<feature type="region of interest" description="Disordered" evidence="1">
    <location>
        <begin position="3150"/>
        <end position="3202"/>
    </location>
</feature>
<feature type="compositionally biased region" description="Polar residues" evidence="1">
    <location>
        <begin position="2389"/>
        <end position="2400"/>
    </location>
</feature>
<evidence type="ECO:0000256" key="1">
    <source>
        <dbReference type="SAM" id="MobiDB-lite"/>
    </source>
</evidence>
<dbReference type="Gene3D" id="1.10.10.650">
    <property type="entry name" value="RuvA domain 2-like"/>
    <property type="match status" value="1"/>
</dbReference>
<dbReference type="InterPro" id="IPR006641">
    <property type="entry name" value="YqgF/RNaseH-like_dom"/>
</dbReference>
<evidence type="ECO:0000313" key="3">
    <source>
        <dbReference type="EMBL" id="KAF4728989.1"/>
    </source>
</evidence>
<organism evidence="3 4">
    <name type="scientific">Perkinsus olseni</name>
    <name type="common">Perkinsus atlanticus</name>
    <dbReference type="NCBI Taxonomy" id="32597"/>
    <lineage>
        <taxon>Eukaryota</taxon>
        <taxon>Sar</taxon>
        <taxon>Alveolata</taxon>
        <taxon>Perkinsozoa</taxon>
        <taxon>Perkinsea</taxon>
        <taxon>Perkinsida</taxon>
        <taxon>Perkinsidae</taxon>
        <taxon>Perkinsus</taxon>
    </lineage>
</organism>
<evidence type="ECO:0000313" key="4">
    <source>
        <dbReference type="Proteomes" id="UP000574390"/>
    </source>
</evidence>
<protein>
    <recommendedName>
        <fullName evidence="2">YqgF/RNase H-like domain-containing protein</fullName>
    </recommendedName>
</protein>
<dbReference type="Pfam" id="PF12836">
    <property type="entry name" value="HHH_3"/>
    <property type="match status" value="1"/>
</dbReference>
<dbReference type="Pfam" id="PF16921">
    <property type="entry name" value="Tex_YqgF"/>
    <property type="match status" value="1"/>
</dbReference>
<dbReference type="GO" id="GO:0003735">
    <property type="term" value="F:structural constituent of ribosome"/>
    <property type="evidence" value="ECO:0007669"/>
    <property type="project" value="TreeGrafter"/>
</dbReference>
<dbReference type="InterPro" id="IPR050437">
    <property type="entry name" value="Ribos_protein_bS1-like"/>
</dbReference>
<feature type="compositionally biased region" description="Basic and acidic residues" evidence="1">
    <location>
        <begin position="689"/>
        <end position="698"/>
    </location>
</feature>
<comment type="caution">
    <text evidence="3">The sequence shown here is derived from an EMBL/GenBank/DDBJ whole genome shotgun (WGS) entry which is preliminary data.</text>
</comment>
<sequence length="3231" mass="349726">KILRRYASDPAGDMLETLCKACVEQTSPDDGQVNGADRRALFDDLWLTLADGVTATMAETPLSSLDAAIVLKCFVYCGRVPPRPLLVKLLRRVAGRGTQGFSGYGPVYAMQAVGKLSTIDEEIAGMVGSILALGRRSLGTMEVGVLSQTFAAASVLMGRDSLPKSLKIGQFLAAVCEELEGRCGQESGLGMASAEVMGLLHSVGKLRKGSHVGNLLVALEPWVGKILYSLDLPDLVAVAHAYTRGGQVGEGGKVTINLLCACARELRRIPVEVWDAKCLTLCINSYAMGRVAHERLLSRVVEEVIPPLVGGLSGMQIALVAHGLTRLKQPVPASVWLRAQDVVERLEDWQQITLILQSYGKNQATVMDPEALGAALGRRIRTLIASRRPAVETLPVLVYALWKSDVPVDAECWGAVGQACADVFSDEKSGKWKLSEVANMLFALTSVYNPNASPWIHDFAGRVINMLWGHPSSATADDLVKIGAACGKLGRTDALVVLEKAVRVCARGVAELGYIHKGRLAGALVSLGCSSQDVLQLLSEGTSAPRRVWAKGPGSSAGIRDIQRTLLCIFDYYSTPSSQPGERLLRASKLRRMCLDSGIIDEEGHKSLTDVRVDLIYTRIHNSGDQTAQGLSKHQFMDAVVALAEEKYHTGNPAVSLARLYSEHLSSFSSEASVEDPAISNGQRGSEGPGHEVLSERKRDTDEEVAVVFDACRRPLMRLYSGYFPMELHGEDPERDKSAAATHALHGYSQKQLCQIFIDFELCPVILPKPQIFQVFRCVMKDEKIAEAAEKRAGLGGRYFTYTHFEAALLRTARALFVDLDVVSGVPASTQTDASRLVRLLDRMDQSRGRVRFAALPMIARASSQPLRLLPADFDRDSLKLTRPPRPAARMVSRALRSDSVAVGDGGCSDVSTDIELPEEDDDLITSVFSYYVMLGNPLNRTQLGTAKFHRFLRDAGLMKAPSAEATDTGHHGPSATMQLNSVAADLIFLRSTERAKERSSAKHRHYLDRDGFQRALVRVARAFYGHQAGAGVTDIEVLRKLTMERLGPLLQVLGSPCGADGDLVHECLADLQDPHSGLSKTLAYLHPGIRAIFNHYAGVEGMSLDGFMSFCKDFEISSNAREDVRGCSRLPLQRIFYDASHEIGHPEHRSGSRAHNASVNHKEQYSSALTLSAEAFTLSFIMLSRKLMSQSLPTAERLQRFAARLNHTSMAAALHRTAPLFPITTTVDVVVGSSTEVTLPGSNVREDHTQPPTFSRGKARALISGKAADLGAVDWETAVRLGTVMAVTNAGGSPGGVNPQFSIDQLFCERNVLASLIYKMNNAHGRLPYFGALRKLQRNLDALIDASGSGDSNTISSWSAVLERAQSDNAADTGGQYARRVIASLESLAQDALAAAAPMRELLSMGYWLPFGLTIVGCTARIVMIAENLVISLQPYARAVKRSPHMDTGFDEAMKEDEEDMGVAVADDVDEAKMAAATDPVLAVEEGRLRRLSQACCRDLGLMPRVAEVGRAIKLFESEECTLPFVARYRRGYVGLTEEDILRVHKQLGRERAVEEKRLKCAKALASRQALDEPTLQYLCSSDCRAEDIADIMASRAPQTKRKTKAQAAIDAGFGPAADLLLKTAREPCRECRMGVHQLLQEAEVVTSDGEAQVEAAVVAIVSYELAGGWSIKLDLYSAHDQDTWRVSLRPPLRLKGHPRREARLLSGVMSKYSHYSGFKRRLDRVKPHEWLAIRRGEAAKKLRVKIAFSDANRLYDSLAGRYLGHGHATCLCAKSIPAAIRKAVDAVEKSLAREFRSERLTVPSEDFAIKTFTDNVCVKLMCPPLRVETGTAVVGVDPGYAHGNKCVVVTATGDVVDTFKFWTHPKTGVPGPEELANKVSQWGGRLVVVGDGQGSHEAVEAIRKVLDPQLRVGICVVDECGASVYSAGAVATAELPGMDISFRGAVSIARRVLDPIAEYVKLDPKNIGVGLFQHDMPPKRLDLALAQSVQWCVCQVGVDLNTASVPLLKYVAGLNAATAKRIVEYRVANGRFKCREELKKVKGIGAIVFQQAAGFDSLYKFADYASRVAIFRKNKEVVVALKNCRSPGTLVMPGEDREEARTEERELAKGVRIHGGAEPLDSTGIHPESYDRARQLKLLISAHKGEDFNSLLQYLTCDEDSEQAKTTSAEVLTELVEAGKDVRLEHPERYRPPEIEYPPYKAPCGNGVLEFSSNRFAPRSELPSKGRYKIIRSMDDTTDLLDRLLEEALTPPSGAGYSPRQPAESAEAVIDDILNLGNDAKVETRPQHKQLPPLPLHDARIMSASDQELDLLTPIAKEADDTVVPFTAAESSSEAVPTVDALLQHSEAWAVEERIVSPPKEHDGPAEGTPRFVRDLWPMDVEEDENTPSVNESRSDQPPSVMELAGPVAHDNAPHDKADTDRGPHRPLPPLDLVGGPVPSLPPIQEVSTGRTSSAGPYDSARKEAVISPRLLPQQAAPSIPVFESIPAQIATTSRGELPPLGPMNLRPVHDWLKRMGQVRPQPAAITEARTGGPTVLQPGGGQSITGHSPTVLYCISVGRVTAPPIPNHLAEGVMVSYRLYVTLFHLRSQLLISRTAVSPKVDASAGRDFDIGGSFWYHTGSPSTDPQIGLILELALSLPDGDRLSAGWSVVPAGHEVNGGVVLLKGSPRLLPFMKREVIGAFASTQSPTGSLVGLATAGRLEVSFRSLSGEDQQANIMRRMLPSGYVAAVGPPVGCLQSSGLRRAEVSLGRITADLGSHHTTAELRDALRFAVQDFSQRFKPLGGHRNEKVELSNLCTVVVYAHNGLHQITPECTFHMQGDGSGNPVLVSTVNHTVDMIPDDGCALVVELHYHLTGEGSGSVPVCVGWCLLLPPQLDPLTECIVSNQAHDGVLLRSRLMKGPGETLAGRRVWAGSPTGTGFSIELAMTGEAYASWLGERQQVLHAERLKQAPLSTAKPWPAVRSPRESPVVSQAPRALLPPVRSDPYQKPMKDMVVEGPELPAPAMLFETRSLEAPLLTPSEVPNGPPPSPPRAVDPPYAPALEPPRTLPVEPPRTTPVESPRVPAVEHPGPLVAEPLPVSDVQQPSVPHLGEKLAPVIPAVFPTAPVTPRSGGEVKGECSARSPSLRDADTQYDVRITEAAEPELIPVKASASTGAPSPSAGFEISTQAGRQPDPPPVRDMSPADKASAVAAGLMTSSTAEQEDLAALDWQLEENDHLANDEITMAI</sequence>
<dbReference type="Gene3D" id="1.10.3500.10">
    <property type="entry name" value="Tex N-terminal region-like"/>
    <property type="match status" value="1"/>
</dbReference>
<evidence type="ECO:0000259" key="2">
    <source>
        <dbReference type="SMART" id="SM00732"/>
    </source>
</evidence>
<dbReference type="InterPro" id="IPR041692">
    <property type="entry name" value="HHH_9"/>
</dbReference>
<accession>A0A7J6S7P5</accession>
<feature type="region of interest" description="Disordered" evidence="1">
    <location>
        <begin position="3021"/>
        <end position="3066"/>
    </location>
</feature>
<feature type="non-terminal residue" evidence="3">
    <location>
        <position position="1"/>
    </location>
</feature>
<dbReference type="InterPro" id="IPR037027">
    <property type="entry name" value="YqgF/RNaseH-like_dom_sf"/>
</dbReference>
<dbReference type="SUPFAM" id="SSF53098">
    <property type="entry name" value="Ribonuclease H-like"/>
    <property type="match status" value="1"/>
</dbReference>
<dbReference type="InterPro" id="IPR023323">
    <property type="entry name" value="Tex-like_dom_sf"/>
</dbReference>
<dbReference type="SMART" id="SM00732">
    <property type="entry name" value="YqgFc"/>
    <property type="match status" value="1"/>
</dbReference>
<feature type="region of interest" description="Disordered" evidence="1">
    <location>
        <begin position="672"/>
        <end position="698"/>
    </location>
</feature>
<dbReference type="PANTHER" id="PTHR10724:SF10">
    <property type="entry name" value="S1 RNA-BINDING DOMAIN-CONTAINING PROTEIN 1"/>
    <property type="match status" value="1"/>
</dbReference>
<dbReference type="PANTHER" id="PTHR10724">
    <property type="entry name" value="30S RIBOSOMAL PROTEIN S1"/>
    <property type="match status" value="1"/>
</dbReference>
<reference evidence="3 4" key="1">
    <citation type="submission" date="2020-04" db="EMBL/GenBank/DDBJ databases">
        <title>Perkinsus olseni comparative genomics.</title>
        <authorList>
            <person name="Bogema D.R."/>
        </authorList>
    </citation>
    <scope>NUCLEOTIDE SEQUENCE [LARGE SCALE GENOMIC DNA]</scope>
    <source>
        <strain evidence="3">ATCC PRA-205</strain>
    </source>
</reference>
<dbReference type="InterPro" id="IPR032639">
    <property type="entry name" value="Tex_YqgF"/>
</dbReference>
<dbReference type="Pfam" id="PF17674">
    <property type="entry name" value="HHH_9"/>
    <property type="match status" value="1"/>
</dbReference>
<dbReference type="InterPro" id="IPR023319">
    <property type="entry name" value="Tex-like_HTH_dom_sf"/>
</dbReference>
<gene>
    <name evidence="3" type="ORF">FOZ62_010861</name>
</gene>
<dbReference type="InterPro" id="IPR010994">
    <property type="entry name" value="RuvA_2-like"/>
</dbReference>
<dbReference type="SUPFAM" id="SSF47781">
    <property type="entry name" value="RuvA domain 2-like"/>
    <property type="match status" value="2"/>
</dbReference>
<dbReference type="Gene3D" id="3.30.420.140">
    <property type="entry name" value="YqgF/RNase H-like domain"/>
    <property type="match status" value="1"/>
</dbReference>
<feature type="domain" description="YqgF/RNase H-like" evidence="2">
    <location>
        <begin position="1833"/>
        <end position="1928"/>
    </location>
</feature>
<dbReference type="InterPro" id="IPR012337">
    <property type="entry name" value="RNaseH-like_sf"/>
</dbReference>
<feature type="compositionally biased region" description="Pro residues" evidence="1">
    <location>
        <begin position="3028"/>
        <end position="3059"/>
    </location>
</feature>
<proteinExistence type="predicted"/>
<feature type="compositionally biased region" description="Low complexity" evidence="1">
    <location>
        <begin position="3154"/>
        <end position="3166"/>
    </location>
</feature>
<name>A0A7J6S7P5_PEROL</name>
<feature type="non-terminal residue" evidence="3">
    <location>
        <position position="3231"/>
    </location>
</feature>
<dbReference type="Gene3D" id="1.10.238.10">
    <property type="entry name" value="EF-hand"/>
    <property type="match status" value="2"/>
</dbReference>
<feature type="region of interest" description="Disordered" evidence="1">
    <location>
        <begin position="3113"/>
        <end position="3132"/>
    </location>
</feature>
<feature type="compositionally biased region" description="Basic and acidic residues" evidence="1">
    <location>
        <begin position="2414"/>
        <end position="2426"/>
    </location>
</feature>
<feature type="compositionally biased region" description="Basic and acidic residues" evidence="1">
    <location>
        <begin position="3117"/>
        <end position="3132"/>
    </location>
</feature>
<dbReference type="EMBL" id="JABANM010016710">
    <property type="protein sequence ID" value="KAF4728989.1"/>
    <property type="molecule type" value="Genomic_DNA"/>
</dbReference>
<feature type="compositionally biased region" description="Polar residues" evidence="1">
    <location>
        <begin position="2448"/>
        <end position="2457"/>
    </location>
</feature>
<dbReference type="GO" id="GO:0003729">
    <property type="term" value="F:mRNA binding"/>
    <property type="evidence" value="ECO:0007669"/>
    <property type="project" value="TreeGrafter"/>
</dbReference>
<dbReference type="Proteomes" id="UP000574390">
    <property type="component" value="Unassembled WGS sequence"/>
</dbReference>